<dbReference type="Gene3D" id="3.30.70.260">
    <property type="match status" value="1"/>
</dbReference>
<sequence>MEVSRIERGLTALMVIEVDQNIEEKVLQQISLIPYITKVSKINN</sequence>
<evidence type="ECO:0000313" key="1">
    <source>
        <dbReference type="EMBL" id="ACA39107.1"/>
    </source>
</evidence>
<dbReference type="EnsemblBacteria" id="ACA39107">
    <property type="protein sequence ID" value="ACA39107"/>
    <property type="gene ID" value="Bsph_1507"/>
</dbReference>
<dbReference type="KEGG" id="lsp:Bsph_1507"/>
<reference evidence="1 2" key="1">
    <citation type="journal article" date="2008" name="J. Bacteriol.">
        <title>Complete genome sequence of the mosquitocidal bacterium Bacillus sphaericus C3-41 and comparison with those of closely related Bacillus species.</title>
        <authorList>
            <person name="Hu X."/>
            <person name="Fan W."/>
            <person name="Han B."/>
            <person name="Liu H."/>
            <person name="Zheng D."/>
            <person name="Li Q."/>
            <person name="Dong W."/>
            <person name="Yan J."/>
            <person name="Gao M."/>
            <person name="Berry C."/>
            <person name="Yuan Z."/>
        </authorList>
    </citation>
    <scope>NUCLEOTIDE SEQUENCE [LARGE SCALE GENOMIC DNA]</scope>
    <source>
        <strain evidence="1 2">C3-41</strain>
    </source>
</reference>
<dbReference type="EMBL" id="CP000817">
    <property type="protein sequence ID" value="ACA39107.1"/>
    <property type="molecule type" value="Genomic_DNA"/>
</dbReference>
<organism evidence="1 2">
    <name type="scientific">Lysinibacillus sphaericus (strain C3-41)</name>
    <dbReference type="NCBI Taxonomy" id="444177"/>
    <lineage>
        <taxon>Bacteria</taxon>
        <taxon>Bacillati</taxon>
        <taxon>Bacillota</taxon>
        <taxon>Bacilli</taxon>
        <taxon>Bacillales</taxon>
        <taxon>Bacillaceae</taxon>
        <taxon>Lysinibacillus</taxon>
    </lineage>
</organism>
<accession>B1HQG0</accession>
<name>B1HQG0_LYSSC</name>
<proteinExistence type="predicted"/>
<protein>
    <submittedName>
        <fullName evidence="1">L-serine dehydratase beta subunit</fullName>
    </submittedName>
</protein>
<evidence type="ECO:0000313" key="2">
    <source>
        <dbReference type="Proteomes" id="UP000002164"/>
    </source>
</evidence>
<dbReference type="HOGENOM" id="CLU_3218273_0_0_9"/>
<dbReference type="Proteomes" id="UP000002164">
    <property type="component" value="Chromosome"/>
</dbReference>
<dbReference type="AlphaFoldDB" id="B1HQG0"/>
<gene>
    <name evidence="1" type="ordered locus">Bsph_1507</name>
</gene>